<keyword evidence="1" id="KW-0472">Membrane</keyword>
<comment type="caution">
    <text evidence="2">The sequence shown here is derived from an EMBL/GenBank/DDBJ whole genome shotgun (WGS) entry which is preliminary data.</text>
</comment>
<organism evidence="2 3">
    <name type="scientific">Actinorhabdospora filicis</name>
    <dbReference type="NCBI Taxonomy" id="1785913"/>
    <lineage>
        <taxon>Bacteria</taxon>
        <taxon>Bacillati</taxon>
        <taxon>Actinomycetota</taxon>
        <taxon>Actinomycetes</taxon>
        <taxon>Micromonosporales</taxon>
        <taxon>Micromonosporaceae</taxon>
        <taxon>Actinorhabdospora</taxon>
    </lineage>
</organism>
<accession>A0A9W6SPV1</accession>
<gene>
    <name evidence="2" type="ORF">Afil01_49700</name>
</gene>
<feature type="transmembrane region" description="Helical" evidence="1">
    <location>
        <begin position="41"/>
        <end position="58"/>
    </location>
</feature>
<reference evidence="2" key="1">
    <citation type="submission" date="2023-03" db="EMBL/GenBank/DDBJ databases">
        <title>Actinorhabdospora filicis NBRC 111898.</title>
        <authorList>
            <person name="Ichikawa N."/>
            <person name="Sato H."/>
            <person name="Tonouchi N."/>
        </authorList>
    </citation>
    <scope>NUCLEOTIDE SEQUENCE</scope>
    <source>
        <strain evidence="2">NBRC 111898</strain>
    </source>
</reference>
<feature type="transmembrane region" description="Helical" evidence="1">
    <location>
        <begin position="14"/>
        <end position="34"/>
    </location>
</feature>
<evidence type="ECO:0000256" key="1">
    <source>
        <dbReference type="SAM" id="Phobius"/>
    </source>
</evidence>
<keyword evidence="1" id="KW-0812">Transmembrane</keyword>
<dbReference type="RefSeq" id="WP_285665286.1">
    <property type="nucleotide sequence ID" value="NZ_BSTX01000003.1"/>
</dbReference>
<dbReference type="EMBL" id="BSTX01000003">
    <property type="protein sequence ID" value="GLZ80163.1"/>
    <property type="molecule type" value="Genomic_DNA"/>
</dbReference>
<keyword evidence="1" id="KW-1133">Transmembrane helix</keyword>
<name>A0A9W6SPV1_9ACTN</name>
<dbReference type="AlphaFoldDB" id="A0A9W6SPV1"/>
<proteinExistence type="predicted"/>
<dbReference type="Proteomes" id="UP001165079">
    <property type="component" value="Unassembled WGS sequence"/>
</dbReference>
<protein>
    <submittedName>
        <fullName evidence="2">Uncharacterized protein</fullName>
    </submittedName>
</protein>
<evidence type="ECO:0000313" key="2">
    <source>
        <dbReference type="EMBL" id="GLZ80163.1"/>
    </source>
</evidence>
<keyword evidence="3" id="KW-1185">Reference proteome</keyword>
<sequence>MKCILTQPPDDPDIPWRVVVVLIFVLGFVAAALLAGRPLDVIAGLLGAVFTTATWLEAHLPDRRPRA</sequence>
<evidence type="ECO:0000313" key="3">
    <source>
        <dbReference type="Proteomes" id="UP001165079"/>
    </source>
</evidence>